<gene>
    <name evidence="8" type="ORF">HT576_22985</name>
</gene>
<dbReference type="OrthoDB" id="185345at2157"/>
<evidence type="ECO:0000259" key="7">
    <source>
        <dbReference type="PROSITE" id="PS50075"/>
    </source>
</evidence>
<keyword evidence="4" id="KW-0276">Fatty acid metabolism</keyword>
<comment type="caution">
    <text evidence="8">The sequence shown here is derived from an EMBL/GenBank/DDBJ whole genome shotgun (WGS) entry which is preliminary data.</text>
</comment>
<proteinExistence type="inferred from homology"/>
<dbReference type="InterPro" id="IPR009081">
    <property type="entry name" value="PP-bd_ACP"/>
</dbReference>
<dbReference type="SUPFAM" id="SSF47336">
    <property type="entry name" value="ACP-like"/>
    <property type="match status" value="1"/>
</dbReference>
<sequence>MVDTTDTDAQIETIIADRLRVDPDSFDDSTAFEGETLNVESLDIVEVAEAIEAELGVHIPDEDLADLERVGDLKEYVRERI</sequence>
<evidence type="ECO:0000256" key="5">
    <source>
        <dbReference type="ARBA" id="ARBA00023098"/>
    </source>
</evidence>
<dbReference type="GO" id="GO:0006633">
    <property type="term" value="P:fatty acid biosynthetic process"/>
    <property type="evidence" value="ECO:0007669"/>
    <property type="project" value="UniProtKB-KW"/>
</dbReference>
<evidence type="ECO:0000256" key="2">
    <source>
        <dbReference type="ARBA" id="ARBA00022516"/>
    </source>
</evidence>
<protein>
    <submittedName>
        <fullName evidence="8">Acyl carrier protein</fullName>
    </submittedName>
</protein>
<dbReference type="PROSITE" id="PS00012">
    <property type="entry name" value="PHOSPHOPANTETHEINE"/>
    <property type="match status" value="1"/>
</dbReference>
<feature type="domain" description="Carrier" evidence="7">
    <location>
        <begin position="5"/>
        <end position="81"/>
    </location>
</feature>
<dbReference type="Pfam" id="PF00550">
    <property type="entry name" value="PP-binding"/>
    <property type="match status" value="1"/>
</dbReference>
<keyword evidence="5" id="KW-0443">Lipid metabolism</keyword>
<dbReference type="PROSITE" id="PS50075">
    <property type="entry name" value="CARRIER"/>
    <property type="match status" value="1"/>
</dbReference>
<dbReference type="Gene3D" id="1.10.1200.10">
    <property type="entry name" value="ACP-like"/>
    <property type="match status" value="1"/>
</dbReference>
<keyword evidence="1" id="KW-0596">Phosphopantetheine</keyword>
<keyword evidence="3" id="KW-0597">Phosphoprotein</keyword>
<dbReference type="EMBL" id="JABURA010000003">
    <property type="protein sequence ID" value="NUB93842.1"/>
    <property type="molecule type" value="Genomic_DNA"/>
</dbReference>
<dbReference type="InterPro" id="IPR036736">
    <property type="entry name" value="ACP-like_sf"/>
</dbReference>
<evidence type="ECO:0000256" key="4">
    <source>
        <dbReference type="ARBA" id="ARBA00022832"/>
    </source>
</evidence>
<evidence type="ECO:0000256" key="6">
    <source>
        <dbReference type="ARBA" id="ARBA00023160"/>
    </source>
</evidence>
<dbReference type="HAMAP" id="MF_01217">
    <property type="entry name" value="Acyl_carrier"/>
    <property type="match status" value="1"/>
</dbReference>
<dbReference type="Proteomes" id="UP000728647">
    <property type="component" value="Unassembled WGS sequence"/>
</dbReference>
<keyword evidence="2" id="KW-0444">Lipid biosynthesis</keyword>
<evidence type="ECO:0000256" key="3">
    <source>
        <dbReference type="ARBA" id="ARBA00022553"/>
    </source>
</evidence>
<reference evidence="8" key="1">
    <citation type="submission" date="2020-06" db="EMBL/GenBank/DDBJ databases">
        <title>Haloterrigena sp. nov., an extremely halophilic archaeon isolated from a saline sediment.</title>
        <authorList>
            <person name="Liu B.-B."/>
        </authorList>
    </citation>
    <scope>NUCLEOTIDE SEQUENCE</scope>
    <source>
        <strain evidence="8">SYSU A121-1</strain>
    </source>
</reference>
<name>A0A8J8GTR6_9EURY</name>
<organism evidence="8 9">
    <name type="scientific">Haloterrigena gelatinilytica</name>
    <dbReference type="NCBI Taxonomy" id="2741724"/>
    <lineage>
        <taxon>Archaea</taxon>
        <taxon>Methanobacteriati</taxon>
        <taxon>Methanobacteriota</taxon>
        <taxon>Stenosarchaea group</taxon>
        <taxon>Halobacteria</taxon>
        <taxon>Halobacteriales</taxon>
        <taxon>Natrialbaceae</taxon>
        <taxon>Haloterrigena</taxon>
    </lineage>
</organism>
<dbReference type="InterPro" id="IPR003231">
    <property type="entry name" value="ACP"/>
</dbReference>
<dbReference type="AlphaFoldDB" id="A0A8J8GTR6"/>
<dbReference type="InterPro" id="IPR006162">
    <property type="entry name" value="Ppantetheine_attach_site"/>
</dbReference>
<evidence type="ECO:0000256" key="1">
    <source>
        <dbReference type="ARBA" id="ARBA00022450"/>
    </source>
</evidence>
<keyword evidence="6" id="KW-0275">Fatty acid biosynthesis</keyword>
<accession>A0A8J8GTR6</accession>
<evidence type="ECO:0000313" key="8">
    <source>
        <dbReference type="EMBL" id="NUB93842.1"/>
    </source>
</evidence>
<evidence type="ECO:0000313" key="9">
    <source>
        <dbReference type="Proteomes" id="UP000728647"/>
    </source>
</evidence>